<dbReference type="RefSeq" id="WP_002709423.1">
    <property type="nucleotide sequence ID" value="NZ_JH651384.1"/>
</dbReference>
<dbReference type="AlphaFoldDB" id="A0A656HGJ8"/>
<dbReference type="PROSITE" id="PS51257">
    <property type="entry name" value="PROKAR_LIPOPROTEIN"/>
    <property type="match status" value="1"/>
</dbReference>
<reference evidence="2" key="1">
    <citation type="journal article" date="2011" name="Stand. Genomic Sci.">
        <title>Genome sequence of the filamentous, gliding Thiothrix nivea neotype strain (JP2(T)).</title>
        <authorList>
            <person name="Lapidus A."/>
            <person name="Nolan M."/>
            <person name="Lucas S."/>
            <person name="Glavina Del Rio T."/>
            <person name="Tice H."/>
            <person name="Cheng J.F."/>
            <person name="Tapia R."/>
            <person name="Han C."/>
            <person name="Goodwin L."/>
            <person name="Pitluck S."/>
            <person name="Liolios K."/>
            <person name="Pagani I."/>
            <person name="Ivanova N."/>
            <person name="Huntemann M."/>
            <person name="Mavromatis K."/>
            <person name="Mikhailova N."/>
            <person name="Pati A."/>
            <person name="Chen A."/>
            <person name="Palaniappan K."/>
            <person name="Land M."/>
            <person name="Brambilla E.M."/>
            <person name="Rohde M."/>
            <person name="Abt B."/>
            <person name="Verbarg S."/>
            <person name="Goker M."/>
            <person name="Bristow J."/>
            <person name="Eisen J.A."/>
            <person name="Markowitz V."/>
            <person name="Hugenholtz P."/>
            <person name="Kyrpides N.C."/>
            <person name="Klenk H.P."/>
            <person name="Woyke T."/>
        </authorList>
    </citation>
    <scope>NUCLEOTIDE SEQUENCE [LARGE SCALE GENOMIC DNA]</scope>
    <source>
        <strain evidence="2">ATCC 35100 / DSM 5205 / JP2</strain>
    </source>
</reference>
<dbReference type="EMBL" id="JH651384">
    <property type="protein sequence ID" value="EIJ35523.1"/>
    <property type="molecule type" value="Genomic_DNA"/>
</dbReference>
<organism evidence="1 2">
    <name type="scientific">Thiothrix nivea (strain ATCC 35100 / DSM 5205 / JP2)</name>
    <dbReference type="NCBI Taxonomy" id="870187"/>
    <lineage>
        <taxon>Bacteria</taxon>
        <taxon>Pseudomonadati</taxon>
        <taxon>Pseudomonadota</taxon>
        <taxon>Gammaproteobacteria</taxon>
        <taxon>Thiotrichales</taxon>
        <taxon>Thiotrichaceae</taxon>
        <taxon>Thiothrix</taxon>
    </lineage>
</organism>
<proteinExistence type="predicted"/>
<sequence length="187" mass="19813" precursor="true">MKTHFLLPLALLLAMSGCGDKESTTDAGTPISQDKAIPPCQLVTAAEVQAVFGNVVETMADEPETCTYNSKGAVTDVAPFTMLIITLTPNADEAEAKDTLQMMLKMQGFVGDVVNDAMKAPNTHALQTLDGVGDEAYLSKGNLDLMSNTQLTLRKGRMVLNMGAIGLKGEDEAGKLATLARQVAPRL</sequence>
<evidence type="ECO:0008006" key="3">
    <source>
        <dbReference type="Google" id="ProtNLM"/>
    </source>
</evidence>
<evidence type="ECO:0000313" key="2">
    <source>
        <dbReference type="Proteomes" id="UP000005317"/>
    </source>
</evidence>
<gene>
    <name evidence="1" type="ORF">Thini_2997</name>
</gene>
<accession>A0A656HGJ8</accession>
<dbReference type="OrthoDB" id="3699206at2"/>
<name>A0A656HGJ8_THINJ</name>
<dbReference type="Proteomes" id="UP000005317">
    <property type="component" value="Unassembled WGS sequence"/>
</dbReference>
<keyword evidence="2" id="KW-1185">Reference proteome</keyword>
<protein>
    <recommendedName>
        <fullName evidence="3">Lipoprotein</fullName>
    </recommendedName>
</protein>
<evidence type="ECO:0000313" key="1">
    <source>
        <dbReference type="EMBL" id="EIJ35523.1"/>
    </source>
</evidence>